<dbReference type="UniPathway" id="UPA00060"/>
<dbReference type="GO" id="GO:0009228">
    <property type="term" value="P:thiamine biosynthetic process"/>
    <property type="evidence" value="ECO:0007669"/>
    <property type="project" value="UniProtKB-KW"/>
</dbReference>
<evidence type="ECO:0000256" key="2">
    <source>
        <dbReference type="ARBA" id="ARBA00022977"/>
    </source>
</evidence>
<evidence type="ECO:0000256" key="5">
    <source>
        <dbReference type="ARBA" id="ARBA00050018"/>
    </source>
</evidence>
<accession>A0A402BI64</accession>
<dbReference type="Gene3D" id="3.30.9.10">
    <property type="entry name" value="D-Amino Acid Oxidase, subunit A, domain 2"/>
    <property type="match status" value="1"/>
</dbReference>
<dbReference type="InterPro" id="IPR036188">
    <property type="entry name" value="FAD/NAD-bd_sf"/>
</dbReference>
<keyword evidence="8" id="KW-1185">Reference proteome</keyword>
<dbReference type="GO" id="GO:0043799">
    <property type="term" value="F:glycine oxidase activity"/>
    <property type="evidence" value="ECO:0007669"/>
    <property type="project" value="UniProtKB-EC"/>
</dbReference>
<dbReference type="OrthoDB" id="9794226at2"/>
<dbReference type="EC" id="1.4.3.19" evidence="5"/>
<evidence type="ECO:0000259" key="6">
    <source>
        <dbReference type="Pfam" id="PF01266"/>
    </source>
</evidence>
<protein>
    <recommendedName>
        <fullName evidence="5">glycine oxidase</fullName>
        <ecNumber evidence="5">1.4.3.19</ecNumber>
    </recommendedName>
</protein>
<gene>
    <name evidence="7" type="primary">thiO</name>
    <name evidence="7" type="ORF">KDA_65470</name>
</gene>
<dbReference type="GO" id="GO:0009229">
    <property type="term" value="P:thiamine diphosphate biosynthetic process"/>
    <property type="evidence" value="ECO:0007669"/>
    <property type="project" value="UniProtKB-UniPathway"/>
</dbReference>
<name>A0A402BI64_9CHLR</name>
<dbReference type="SUPFAM" id="SSF54373">
    <property type="entry name" value="FAD-linked reductases, C-terminal domain"/>
    <property type="match status" value="1"/>
</dbReference>
<dbReference type="PANTHER" id="PTHR13847">
    <property type="entry name" value="SARCOSINE DEHYDROGENASE-RELATED"/>
    <property type="match status" value="1"/>
</dbReference>
<proteinExistence type="predicted"/>
<reference evidence="8" key="1">
    <citation type="submission" date="2018-12" db="EMBL/GenBank/DDBJ databases">
        <title>Tengunoibacter tsumagoiensis gen. nov., sp. nov., Dictyobacter kobayashii sp. nov., D. alpinus sp. nov., and D. joshuensis sp. nov. and description of Dictyobacteraceae fam. nov. within the order Ktedonobacterales isolated from Tengu-no-mugimeshi.</title>
        <authorList>
            <person name="Wang C.M."/>
            <person name="Zheng Y."/>
            <person name="Sakai Y."/>
            <person name="Toyoda A."/>
            <person name="Minakuchi Y."/>
            <person name="Abe K."/>
            <person name="Yokota A."/>
            <person name="Yabe S."/>
        </authorList>
    </citation>
    <scope>NUCLEOTIDE SEQUENCE [LARGE SCALE GENOMIC DNA]</scope>
    <source>
        <strain evidence="8">Uno16</strain>
    </source>
</reference>
<dbReference type="AlphaFoldDB" id="A0A402BI64"/>
<dbReference type="EMBL" id="BIFT01000002">
    <property type="protein sequence ID" value="GCE31063.1"/>
    <property type="molecule type" value="Genomic_DNA"/>
</dbReference>
<dbReference type="RefSeq" id="WP_126631071.1">
    <property type="nucleotide sequence ID" value="NZ_BIFT01000002.1"/>
</dbReference>
<dbReference type="PANTHER" id="PTHR13847:SF289">
    <property type="entry name" value="GLYCINE OXIDASE"/>
    <property type="match status" value="1"/>
</dbReference>
<dbReference type="Gene3D" id="3.50.50.60">
    <property type="entry name" value="FAD/NAD(P)-binding domain"/>
    <property type="match status" value="1"/>
</dbReference>
<dbReference type="GO" id="GO:0050660">
    <property type="term" value="F:flavin adenine dinucleotide binding"/>
    <property type="evidence" value="ECO:0007669"/>
    <property type="project" value="InterPro"/>
</dbReference>
<dbReference type="InterPro" id="IPR012727">
    <property type="entry name" value="Gly_oxidase_ThiO"/>
</dbReference>
<evidence type="ECO:0000256" key="1">
    <source>
        <dbReference type="ARBA" id="ARBA00004948"/>
    </source>
</evidence>
<evidence type="ECO:0000256" key="4">
    <source>
        <dbReference type="ARBA" id="ARBA00049872"/>
    </source>
</evidence>
<organism evidence="7 8">
    <name type="scientific">Dictyobacter alpinus</name>
    <dbReference type="NCBI Taxonomy" id="2014873"/>
    <lineage>
        <taxon>Bacteria</taxon>
        <taxon>Bacillati</taxon>
        <taxon>Chloroflexota</taxon>
        <taxon>Ktedonobacteria</taxon>
        <taxon>Ktedonobacterales</taxon>
        <taxon>Dictyobacteraceae</taxon>
        <taxon>Dictyobacter</taxon>
    </lineage>
</organism>
<evidence type="ECO:0000313" key="8">
    <source>
        <dbReference type="Proteomes" id="UP000287171"/>
    </source>
</evidence>
<evidence type="ECO:0000313" key="7">
    <source>
        <dbReference type="EMBL" id="GCE31063.1"/>
    </source>
</evidence>
<dbReference type="Pfam" id="PF01266">
    <property type="entry name" value="DAO"/>
    <property type="match status" value="1"/>
</dbReference>
<dbReference type="Proteomes" id="UP000287171">
    <property type="component" value="Unassembled WGS sequence"/>
</dbReference>
<dbReference type="GO" id="GO:0005737">
    <property type="term" value="C:cytoplasm"/>
    <property type="evidence" value="ECO:0007669"/>
    <property type="project" value="TreeGrafter"/>
</dbReference>
<dbReference type="PROSITE" id="PS51257">
    <property type="entry name" value="PROKAR_LIPOPROTEIN"/>
    <property type="match status" value="1"/>
</dbReference>
<evidence type="ECO:0000256" key="3">
    <source>
        <dbReference type="ARBA" id="ARBA00023002"/>
    </source>
</evidence>
<dbReference type="InterPro" id="IPR006076">
    <property type="entry name" value="FAD-dep_OxRdtase"/>
</dbReference>
<feature type="domain" description="FAD dependent oxidoreductase" evidence="6">
    <location>
        <begin position="8"/>
        <end position="353"/>
    </location>
</feature>
<comment type="caution">
    <text evidence="7">The sequence shown here is derived from an EMBL/GenBank/DDBJ whole genome shotgun (WGS) entry which is preliminary data.</text>
</comment>
<comment type="catalytic activity">
    <reaction evidence="4">
        <text>glycine + O2 + H2O = glyoxylate + H2O2 + NH4(+)</text>
        <dbReference type="Rhea" id="RHEA:11532"/>
        <dbReference type="ChEBI" id="CHEBI:15377"/>
        <dbReference type="ChEBI" id="CHEBI:15379"/>
        <dbReference type="ChEBI" id="CHEBI:16240"/>
        <dbReference type="ChEBI" id="CHEBI:28938"/>
        <dbReference type="ChEBI" id="CHEBI:36655"/>
        <dbReference type="ChEBI" id="CHEBI:57305"/>
        <dbReference type="EC" id="1.4.3.19"/>
    </reaction>
</comment>
<keyword evidence="3" id="KW-0560">Oxidoreductase</keyword>
<comment type="pathway">
    <text evidence="1">Cofactor biosynthesis; thiamine diphosphate biosynthesis.</text>
</comment>
<keyword evidence="2" id="KW-0784">Thiamine biosynthesis</keyword>
<dbReference type="SUPFAM" id="SSF51905">
    <property type="entry name" value="FAD/NAD(P)-binding domain"/>
    <property type="match status" value="1"/>
</dbReference>
<sequence length="378" mass="40393">MIRSQTTDALIIGGGIIGCSCAYFLRKAGVDVTILEQGEIGGQASGAAAGLLAPLGPIPAPGVFADLILASFRQFPAFVSELEAINGLDVGYQQTGSLRVVHSAKRLARLKQRFELWQTLGLNVNWIEGVEALKREPLLAPDVCGAVYAPEESQVNAVQLINALALSAQQAGAQIYPHIIVNEFLHSGTKVTGIRTASGDTYTCKQLIVTAGAWSAHLLRSLNDISVPLSPTGGQMLALSQPQPALQHIIFGDTKYLIPRHKEILVGATKEDSGFDIQVTPQATERLYNTALRLLPSLSSQNISRSWAGIRPTTPDKCPIIGPIPGWENLLVATGHNSVGIILSPVTGQSIAEYVTTGHLPQLIQPFGLERFNTPEFS</sequence>
<dbReference type="NCBIfam" id="TIGR02352">
    <property type="entry name" value="thiamin_ThiO"/>
    <property type="match status" value="1"/>
</dbReference>